<sequence length="71" mass="7657">IEDFASVADEDLTWRLGQAAEAREAAGRISQTDTTEYDIADNGARISRDERNALDNLLNGISFAKGRSNGG</sequence>
<accession>A0ABY2D1I5</accession>
<dbReference type="EMBL" id="SLTR01000744">
    <property type="protein sequence ID" value="TDA73930.1"/>
    <property type="molecule type" value="Genomic_DNA"/>
</dbReference>
<comment type="caution">
    <text evidence="1">The sequence shown here is derived from an EMBL/GenBank/DDBJ whole genome shotgun (WGS) entry which is preliminary data.</text>
</comment>
<protein>
    <submittedName>
        <fullName evidence="1">DNA primase</fullName>
    </submittedName>
</protein>
<proteinExistence type="predicted"/>
<evidence type="ECO:0000313" key="1">
    <source>
        <dbReference type="EMBL" id="TDA73930.1"/>
    </source>
</evidence>
<name>A0ABY2D1I5_9GAMM</name>
<feature type="non-terminal residue" evidence="1">
    <location>
        <position position="1"/>
    </location>
</feature>
<evidence type="ECO:0000313" key="2">
    <source>
        <dbReference type="Proteomes" id="UP000294823"/>
    </source>
</evidence>
<dbReference type="RefSeq" id="WP_205742155.1">
    <property type="nucleotide sequence ID" value="NZ_SLTR01000744.1"/>
</dbReference>
<organism evidence="1 2">
    <name type="scientific">Halomonas marinisediminis</name>
    <dbReference type="NCBI Taxonomy" id="2546095"/>
    <lineage>
        <taxon>Bacteria</taxon>
        <taxon>Pseudomonadati</taxon>
        <taxon>Pseudomonadota</taxon>
        <taxon>Gammaproteobacteria</taxon>
        <taxon>Oceanospirillales</taxon>
        <taxon>Halomonadaceae</taxon>
        <taxon>Halomonas</taxon>
    </lineage>
</organism>
<keyword evidence="2" id="KW-1185">Reference proteome</keyword>
<reference evidence="1 2" key="1">
    <citation type="submission" date="2019-03" db="EMBL/GenBank/DDBJ databases">
        <title>Halomonas marinisediminis sp. nov., a moderately halophilic bacterium isolated from the Bohai Gulf.</title>
        <authorList>
            <person name="Ji X."/>
        </authorList>
    </citation>
    <scope>NUCLEOTIDE SEQUENCE [LARGE SCALE GENOMIC DNA]</scope>
    <source>
        <strain evidence="1 2">204</strain>
    </source>
</reference>
<dbReference type="Proteomes" id="UP000294823">
    <property type="component" value="Unassembled WGS sequence"/>
</dbReference>
<gene>
    <name evidence="1" type="ORF">E0702_18395</name>
</gene>